<evidence type="ECO:0000313" key="1">
    <source>
        <dbReference type="EMBL" id="MTE12885.1"/>
    </source>
</evidence>
<accession>A0A6I3KWN1</accession>
<reference evidence="1 2" key="1">
    <citation type="submission" date="2019-11" db="EMBL/GenBank/DDBJ databases">
        <title>Nocardia sp. nov. CT2-14 isolated from soil.</title>
        <authorList>
            <person name="Kanchanasin P."/>
            <person name="Tanasupawat S."/>
            <person name="Yuki M."/>
            <person name="Kudo T."/>
        </authorList>
    </citation>
    <scope>NUCLEOTIDE SEQUENCE [LARGE SCALE GENOMIC DNA]</scope>
    <source>
        <strain evidence="1 2">CT2-14</strain>
    </source>
</reference>
<protein>
    <submittedName>
        <fullName evidence="1">Uncharacterized protein</fullName>
    </submittedName>
</protein>
<sequence length="120" mass="12967">MNTGEATASELYRRAQEGTFRLDAGTARACAADFLRFADALDPQIDRSRDTHTLTGFGDFDSAHQLRRGFETKGHHLTRALTTLQHSALDMAAAYLLAAGLIHATDEAHSRLLLAATAGL</sequence>
<dbReference type="EMBL" id="WMBB01000004">
    <property type="protein sequence ID" value="MTE12885.1"/>
    <property type="molecule type" value="Genomic_DNA"/>
</dbReference>
<organism evidence="1 2">
    <name type="scientific">Nocardia aurantiaca</name>
    <dbReference type="NCBI Taxonomy" id="2675850"/>
    <lineage>
        <taxon>Bacteria</taxon>
        <taxon>Bacillati</taxon>
        <taxon>Actinomycetota</taxon>
        <taxon>Actinomycetes</taxon>
        <taxon>Mycobacteriales</taxon>
        <taxon>Nocardiaceae</taxon>
        <taxon>Nocardia</taxon>
    </lineage>
</organism>
<gene>
    <name evidence="1" type="ORF">GLP40_08870</name>
</gene>
<evidence type="ECO:0000313" key="2">
    <source>
        <dbReference type="Proteomes" id="UP000432464"/>
    </source>
</evidence>
<comment type="caution">
    <text evidence="1">The sequence shown here is derived from an EMBL/GenBank/DDBJ whole genome shotgun (WGS) entry which is preliminary data.</text>
</comment>
<name>A0A6I3KWN1_9NOCA</name>
<dbReference type="RefSeq" id="WP_154787406.1">
    <property type="nucleotide sequence ID" value="NZ_WMBB01000004.1"/>
</dbReference>
<dbReference type="AlphaFoldDB" id="A0A6I3KWN1"/>
<dbReference type="Proteomes" id="UP000432464">
    <property type="component" value="Unassembled WGS sequence"/>
</dbReference>
<keyword evidence="2" id="KW-1185">Reference proteome</keyword>
<proteinExistence type="predicted"/>